<accession>A0A1T3NLA9</accession>
<protein>
    <submittedName>
        <fullName evidence="3">Cyclase</fullName>
    </submittedName>
</protein>
<organism evidence="3 4">
    <name type="scientific">Embleya scabrispora</name>
    <dbReference type="NCBI Taxonomy" id="159449"/>
    <lineage>
        <taxon>Bacteria</taxon>
        <taxon>Bacillati</taxon>
        <taxon>Actinomycetota</taxon>
        <taxon>Actinomycetes</taxon>
        <taxon>Kitasatosporales</taxon>
        <taxon>Streptomycetaceae</taxon>
        <taxon>Embleya</taxon>
    </lineage>
</organism>
<dbReference type="Pfam" id="PF03364">
    <property type="entry name" value="Polyketide_cyc"/>
    <property type="match status" value="1"/>
</dbReference>
<evidence type="ECO:0000256" key="1">
    <source>
        <dbReference type="SAM" id="MobiDB-lite"/>
    </source>
</evidence>
<dbReference type="EMBL" id="MWQN01000004">
    <property type="protein sequence ID" value="OPC77441.1"/>
    <property type="molecule type" value="Genomic_DNA"/>
</dbReference>
<feature type="domain" description="Coenzyme Q-binding protein COQ10 START" evidence="2">
    <location>
        <begin position="10"/>
        <end position="130"/>
    </location>
</feature>
<evidence type="ECO:0000313" key="3">
    <source>
        <dbReference type="EMBL" id="OPC77441.1"/>
    </source>
</evidence>
<evidence type="ECO:0000259" key="2">
    <source>
        <dbReference type="Pfam" id="PF03364"/>
    </source>
</evidence>
<dbReference type="InterPro" id="IPR023393">
    <property type="entry name" value="START-like_dom_sf"/>
</dbReference>
<proteinExistence type="predicted"/>
<dbReference type="STRING" id="159449.B4N89_43850"/>
<gene>
    <name evidence="3" type="ORF">B4N89_43850</name>
</gene>
<keyword evidence="4" id="KW-1185">Reference proteome</keyword>
<dbReference type="SUPFAM" id="SSF55961">
    <property type="entry name" value="Bet v1-like"/>
    <property type="match status" value="1"/>
</dbReference>
<reference evidence="3 4" key="1">
    <citation type="submission" date="2017-03" db="EMBL/GenBank/DDBJ databases">
        <title>Draft genome sequence of Streptomyces scabrisporus NF3, endophyte isolated from Amphipterygium adstringens.</title>
        <authorList>
            <person name="Vazquez M."/>
            <person name="Ceapa C.D."/>
            <person name="Rodriguez Luna D."/>
            <person name="Sanchez Esquivel S."/>
        </authorList>
    </citation>
    <scope>NUCLEOTIDE SEQUENCE [LARGE SCALE GENOMIC DNA]</scope>
    <source>
        <strain evidence="3 4">NF3</strain>
    </source>
</reference>
<dbReference type="AlphaFoldDB" id="A0A1T3NLA9"/>
<dbReference type="OrthoDB" id="3695445at2"/>
<dbReference type="Gene3D" id="3.30.530.20">
    <property type="match status" value="1"/>
</dbReference>
<dbReference type="PANTHER" id="PTHR33824">
    <property type="entry name" value="POLYKETIDE CYCLASE/DEHYDRASE AND LIPID TRANSPORT SUPERFAMILY PROTEIN"/>
    <property type="match status" value="1"/>
</dbReference>
<dbReference type="PANTHER" id="PTHR33824:SF7">
    <property type="entry name" value="POLYKETIDE CYCLASE_DEHYDRASE AND LIPID TRANSPORT SUPERFAMILY PROTEIN"/>
    <property type="match status" value="1"/>
</dbReference>
<comment type="caution">
    <text evidence="3">The sequence shown here is derived from an EMBL/GenBank/DDBJ whole genome shotgun (WGS) entry which is preliminary data.</text>
</comment>
<dbReference type="InterPro" id="IPR005031">
    <property type="entry name" value="COQ10_START"/>
</dbReference>
<name>A0A1T3NLA9_9ACTN</name>
<feature type="region of interest" description="Disordered" evidence="1">
    <location>
        <begin position="134"/>
        <end position="157"/>
    </location>
</feature>
<sequence>MSAMTESVDVDVPLHTAYLQWTRFEEYPRFMDGVEEVVRLDAHHHYWKTYTAGVTREFGTETEELPDERVSWCTVSDEPRHHALVTFRAVDADHTTIDVVTEVEPEGLTDTTETTPPFTATRVRPDLLRFKELVETKAPGETRDTPGPTEAGRIPPN</sequence>
<dbReference type="InterPro" id="IPR047137">
    <property type="entry name" value="ORF3"/>
</dbReference>
<feature type="compositionally biased region" description="Basic and acidic residues" evidence="1">
    <location>
        <begin position="134"/>
        <end position="144"/>
    </location>
</feature>
<evidence type="ECO:0000313" key="4">
    <source>
        <dbReference type="Proteomes" id="UP000190037"/>
    </source>
</evidence>
<dbReference type="RefSeq" id="WP_078982196.1">
    <property type="nucleotide sequence ID" value="NZ_MWQN01000004.1"/>
</dbReference>
<dbReference type="Proteomes" id="UP000190037">
    <property type="component" value="Unassembled WGS sequence"/>
</dbReference>